<name>A0A4R3NBB5_9BACI</name>
<keyword evidence="10 14" id="KW-0067">ATP-binding</keyword>
<dbReference type="Pfam" id="PF01687">
    <property type="entry name" value="Flavokinase"/>
    <property type="match status" value="1"/>
</dbReference>
<protein>
    <recommendedName>
        <fullName evidence="14">Riboflavin biosynthesis protein</fullName>
    </recommendedName>
    <domain>
        <recommendedName>
            <fullName evidence="14">Riboflavin kinase</fullName>
            <ecNumber evidence="14">2.7.1.26</ecNumber>
        </recommendedName>
        <alternativeName>
            <fullName evidence="14">Flavokinase</fullName>
        </alternativeName>
    </domain>
    <domain>
        <recommendedName>
            <fullName evidence="14">FMN adenylyltransferase</fullName>
            <ecNumber evidence="14">2.7.7.2</ecNumber>
        </recommendedName>
        <alternativeName>
            <fullName evidence="14">FAD pyrophosphorylase</fullName>
        </alternativeName>
        <alternativeName>
            <fullName evidence="14">FAD synthase</fullName>
        </alternativeName>
    </domain>
</protein>
<comment type="pathway">
    <text evidence="1 14">Cofactor biosynthesis; FAD biosynthesis; FAD from FMN: step 1/1.</text>
</comment>
<evidence type="ECO:0000256" key="1">
    <source>
        <dbReference type="ARBA" id="ARBA00004726"/>
    </source>
</evidence>
<evidence type="ECO:0000256" key="7">
    <source>
        <dbReference type="ARBA" id="ARBA00022741"/>
    </source>
</evidence>
<keyword evidence="7 14" id="KW-0547">Nucleotide-binding</keyword>
<dbReference type="InterPro" id="IPR014729">
    <property type="entry name" value="Rossmann-like_a/b/a_fold"/>
</dbReference>
<comment type="caution">
    <text evidence="16">The sequence shown here is derived from an EMBL/GenBank/DDBJ whole genome shotgun (WGS) entry which is preliminary data.</text>
</comment>
<evidence type="ECO:0000256" key="14">
    <source>
        <dbReference type="PIRNR" id="PIRNR004491"/>
    </source>
</evidence>
<dbReference type="SUPFAM" id="SSF52374">
    <property type="entry name" value="Nucleotidylyl transferase"/>
    <property type="match status" value="1"/>
</dbReference>
<dbReference type="FunFam" id="3.40.50.620:FF:000021">
    <property type="entry name" value="Riboflavin biosynthesis protein"/>
    <property type="match status" value="1"/>
</dbReference>
<keyword evidence="8 14" id="KW-0418">Kinase</keyword>
<evidence type="ECO:0000256" key="10">
    <source>
        <dbReference type="ARBA" id="ARBA00022840"/>
    </source>
</evidence>
<dbReference type="SMART" id="SM00904">
    <property type="entry name" value="Flavokinase"/>
    <property type="match status" value="1"/>
</dbReference>
<evidence type="ECO:0000256" key="4">
    <source>
        <dbReference type="ARBA" id="ARBA00022643"/>
    </source>
</evidence>
<reference evidence="16 17" key="1">
    <citation type="submission" date="2019-03" db="EMBL/GenBank/DDBJ databases">
        <title>Genomic Encyclopedia of Type Strains, Phase IV (KMG-IV): sequencing the most valuable type-strain genomes for metagenomic binning, comparative biology and taxonomic classification.</title>
        <authorList>
            <person name="Goeker M."/>
        </authorList>
    </citation>
    <scope>NUCLEOTIDE SEQUENCE [LARGE SCALE GENOMIC DNA]</scope>
    <source>
        <strain evidence="16 17">DSM 25894</strain>
    </source>
</reference>
<dbReference type="InterPro" id="IPR023465">
    <property type="entry name" value="Riboflavin_kinase_dom_sf"/>
</dbReference>
<dbReference type="SUPFAM" id="SSF82114">
    <property type="entry name" value="Riboflavin kinase-like"/>
    <property type="match status" value="1"/>
</dbReference>
<evidence type="ECO:0000313" key="16">
    <source>
        <dbReference type="EMBL" id="TCT26724.1"/>
    </source>
</evidence>
<dbReference type="UniPathway" id="UPA00277">
    <property type="reaction ID" value="UER00407"/>
</dbReference>
<keyword evidence="5 14" id="KW-0808">Transferase</keyword>
<evidence type="ECO:0000256" key="13">
    <source>
        <dbReference type="ARBA" id="ARBA00049494"/>
    </source>
</evidence>
<dbReference type="NCBIfam" id="TIGR00125">
    <property type="entry name" value="cyt_tran_rel"/>
    <property type="match status" value="1"/>
</dbReference>
<keyword evidence="6 14" id="KW-0548">Nucleotidyltransferase</keyword>
<dbReference type="FunFam" id="2.40.30.30:FF:000004">
    <property type="entry name" value="Riboflavin biosynthesis protein"/>
    <property type="match status" value="1"/>
</dbReference>
<dbReference type="RefSeq" id="WP_132370010.1">
    <property type="nucleotide sequence ID" value="NZ_SMAN01000001.1"/>
</dbReference>
<accession>A0A4R3NBB5</accession>
<organism evidence="16 17">
    <name type="scientific">Melghiribacillus thermohalophilus</name>
    <dbReference type="NCBI Taxonomy" id="1324956"/>
    <lineage>
        <taxon>Bacteria</taxon>
        <taxon>Bacillati</taxon>
        <taxon>Bacillota</taxon>
        <taxon>Bacilli</taxon>
        <taxon>Bacillales</taxon>
        <taxon>Bacillaceae</taxon>
        <taxon>Melghiribacillus</taxon>
    </lineage>
</organism>
<dbReference type="NCBIfam" id="NF004162">
    <property type="entry name" value="PRK05627.1-5"/>
    <property type="match status" value="1"/>
</dbReference>
<dbReference type="PANTHER" id="PTHR22749">
    <property type="entry name" value="RIBOFLAVIN KINASE/FMN ADENYLYLTRANSFERASE"/>
    <property type="match status" value="1"/>
</dbReference>
<dbReference type="InterPro" id="IPR015865">
    <property type="entry name" value="Riboflavin_kinase_bac/euk"/>
</dbReference>
<dbReference type="OrthoDB" id="9803667at2"/>
<comment type="catalytic activity">
    <reaction evidence="13 14">
        <text>FMN + ATP + H(+) = FAD + diphosphate</text>
        <dbReference type="Rhea" id="RHEA:17237"/>
        <dbReference type="ChEBI" id="CHEBI:15378"/>
        <dbReference type="ChEBI" id="CHEBI:30616"/>
        <dbReference type="ChEBI" id="CHEBI:33019"/>
        <dbReference type="ChEBI" id="CHEBI:57692"/>
        <dbReference type="ChEBI" id="CHEBI:58210"/>
        <dbReference type="EC" id="2.7.7.2"/>
    </reaction>
</comment>
<evidence type="ECO:0000256" key="9">
    <source>
        <dbReference type="ARBA" id="ARBA00022827"/>
    </source>
</evidence>
<evidence type="ECO:0000256" key="11">
    <source>
        <dbReference type="ARBA" id="ARBA00023268"/>
    </source>
</evidence>
<keyword evidence="3 14" id="KW-0285">Flavoprotein</keyword>
<dbReference type="InterPro" id="IPR023468">
    <property type="entry name" value="Riboflavin_kinase"/>
</dbReference>
<gene>
    <name evidence="16" type="ORF">EDD68_10177</name>
</gene>
<comment type="similarity">
    <text evidence="14">Belongs to the ribF family.</text>
</comment>
<dbReference type="CDD" id="cd02064">
    <property type="entry name" value="FAD_synthetase_N"/>
    <property type="match status" value="1"/>
</dbReference>
<dbReference type="AlphaFoldDB" id="A0A4R3NBB5"/>
<dbReference type="PIRSF" id="PIRSF004491">
    <property type="entry name" value="FAD_Synth"/>
    <property type="match status" value="1"/>
</dbReference>
<evidence type="ECO:0000259" key="15">
    <source>
        <dbReference type="SMART" id="SM00904"/>
    </source>
</evidence>
<proteinExistence type="inferred from homology"/>
<dbReference type="Gene3D" id="3.40.50.620">
    <property type="entry name" value="HUPs"/>
    <property type="match status" value="1"/>
</dbReference>
<dbReference type="EC" id="2.7.1.26" evidence="14"/>
<evidence type="ECO:0000256" key="12">
    <source>
        <dbReference type="ARBA" id="ARBA00047880"/>
    </source>
</evidence>
<dbReference type="InterPro" id="IPR002606">
    <property type="entry name" value="Riboflavin_kinase_bac"/>
</dbReference>
<dbReference type="GO" id="GO:0009398">
    <property type="term" value="P:FMN biosynthetic process"/>
    <property type="evidence" value="ECO:0007669"/>
    <property type="project" value="UniProtKB-UniRule"/>
</dbReference>
<dbReference type="EC" id="2.7.7.2" evidence="14"/>
<dbReference type="Proteomes" id="UP000294650">
    <property type="component" value="Unassembled WGS sequence"/>
</dbReference>
<comment type="pathway">
    <text evidence="2 14">Cofactor biosynthesis; FMN biosynthesis; FMN from riboflavin (ATP route): step 1/1.</text>
</comment>
<dbReference type="Gene3D" id="2.40.30.30">
    <property type="entry name" value="Riboflavin kinase-like"/>
    <property type="match status" value="1"/>
</dbReference>
<dbReference type="GO" id="GO:0006747">
    <property type="term" value="P:FAD biosynthetic process"/>
    <property type="evidence" value="ECO:0007669"/>
    <property type="project" value="UniProtKB-UniRule"/>
</dbReference>
<keyword evidence="11" id="KW-0511">Multifunctional enzyme</keyword>
<dbReference type="NCBIfam" id="TIGR00083">
    <property type="entry name" value="ribF"/>
    <property type="match status" value="1"/>
</dbReference>
<evidence type="ECO:0000313" key="17">
    <source>
        <dbReference type="Proteomes" id="UP000294650"/>
    </source>
</evidence>
<dbReference type="UniPathway" id="UPA00276">
    <property type="reaction ID" value="UER00406"/>
</dbReference>
<evidence type="ECO:0000256" key="3">
    <source>
        <dbReference type="ARBA" id="ARBA00022630"/>
    </source>
</evidence>
<dbReference type="GO" id="GO:0005524">
    <property type="term" value="F:ATP binding"/>
    <property type="evidence" value="ECO:0007669"/>
    <property type="project" value="UniProtKB-UniRule"/>
</dbReference>
<evidence type="ECO:0000256" key="6">
    <source>
        <dbReference type="ARBA" id="ARBA00022695"/>
    </source>
</evidence>
<dbReference type="InterPro" id="IPR015864">
    <property type="entry name" value="FAD_synthase"/>
</dbReference>
<evidence type="ECO:0000256" key="8">
    <source>
        <dbReference type="ARBA" id="ARBA00022777"/>
    </source>
</evidence>
<evidence type="ECO:0000256" key="2">
    <source>
        <dbReference type="ARBA" id="ARBA00005201"/>
    </source>
</evidence>
<dbReference type="EMBL" id="SMAN01000001">
    <property type="protein sequence ID" value="TCT26724.1"/>
    <property type="molecule type" value="Genomic_DNA"/>
</dbReference>
<dbReference type="PANTHER" id="PTHR22749:SF6">
    <property type="entry name" value="RIBOFLAVIN KINASE"/>
    <property type="match status" value="1"/>
</dbReference>
<evidence type="ECO:0000256" key="5">
    <source>
        <dbReference type="ARBA" id="ARBA00022679"/>
    </source>
</evidence>
<keyword evidence="9 14" id="KW-0274">FAD</keyword>
<keyword evidence="4 14" id="KW-0288">FMN</keyword>
<dbReference type="GO" id="GO:0003919">
    <property type="term" value="F:FMN adenylyltransferase activity"/>
    <property type="evidence" value="ECO:0007669"/>
    <property type="project" value="UniProtKB-UniRule"/>
</dbReference>
<dbReference type="InterPro" id="IPR004821">
    <property type="entry name" value="Cyt_trans-like"/>
</dbReference>
<sequence>MEVIQLSYPHELKREEQPPSSCAIGFFDGIHRGHQRVILSGKKIAEEKQITSAVMTFHPHPSVILNKKKKQIHYITPLDQKLEILKDLGIDRVYVVTFNKQLAILTPQQFVDHFIIGLNIKHLVSGFDFTYGKMGQGSAATIEEHARGAFRYTVIDKVTDRNQKISSTDIREQLKLGHMRVVHQLLGRPFRIKGRVVQGDQRGRTIGFPTANIRFSPDYLIPKIGVYAVKVYVRDQVYQGMANIGYKPTFNNNQKEPTLEVNMFEFNGNIYHETIIVDFYEYIRSEKKFAGIEELKKQLTEDQRKIKQFFLTSSR</sequence>
<keyword evidence="17" id="KW-1185">Reference proteome</keyword>
<dbReference type="GO" id="GO:0008531">
    <property type="term" value="F:riboflavin kinase activity"/>
    <property type="evidence" value="ECO:0007669"/>
    <property type="project" value="UniProtKB-UniRule"/>
</dbReference>
<feature type="domain" description="Riboflavin kinase" evidence="15">
    <location>
        <begin position="185"/>
        <end position="311"/>
    </location>
</feature>
<comment type="catalytic activity">
    <reaction evidence="12 14">
        <text>riboflavin + ATP = FMN + ADP + H(+)</text>
        <dbReference type="Rhea" id="RHEA:14357"/>
        <dbReference type="ChEBI" id="CHEBI:15378"/>
        <dbReference type="ChEBI" id="CHEBI:30616"/>
        <dbReference type="ChEBI" id="CHEBI:57986"/>
        <dbReference type="ChEBI" id="CHEBI:58210"/>
        <dbReference type="ChEBI" id="CHEBI:456216"/>
        <dbReference type="EC" id="2.7.1.26"/>
    </reaction>
</comment>
<dbReference type="Pfam" id="PF06574">
    <property type="entry name" value="FAD_syn"/>
    <property type="match status" value="1"/>
</dbReference>
<dbReference type="GO" id="GO:0009231">
    <property type="term" value="P:riboflavin biosynthetic process"/>
    <property type="evidence" value="ECO:0007669"/>
    <property type="project" value="InterPro"/>
</dbReference>